<evidence type="ECO:0000256" key="1">
    <source>
        <dbReference type="ARBA" id="ARBA00004496"/>
    </source>
</evidence>
<dbReference type="GO" id="GO:0005938">
    <property type="term" value="C:cell cortex"/>
    <property type="evidence" value="ECO:0007669"/>
    <property type="project" value="TreeGrafter"/>
</dbReference>
<dbReference type="GO" id="GO:0007283">
    <property type="term" value="P:spermatogenesis"/>
    <property type="evidence" value="ECO:0007669"/>
    <property type="project" value="UniProtKB-KW"/>
</dbReference>
<comment type="subcellular location">
    <subcellularLocation>
        <location evidence="1">Cytoplasm</location>
    </subcellularLocation>
</comment>
<evidence type="ECO:0000313" key="10">
    <source>
        <dbReference type="Ensembl" id="ENSOKIP00005027066.1"/>
    </source>
</evidence>
<reference evidence="10" key="2">
    <citation type="submission" date="2025-09" db="UniProtKB">
        <authorList>
            <consortium name="Ensembl"/>
        </authorList>
    </citation>
    <scope>IDENTIFICATION</scope>
</reference>
<keyword evidence="11" id="KW-1185">Reference proteome</keyword>
<dbReference type="InterPro" id="IPR048278">
    <property type="entry name" value="PFN"/>
</dbReference>
<protein>
    <recommendedName>
        <fullName evidence="9">Profilin</fullName>
    </recommendedName>
</protein>
<dbReference type="Gene3D" id="3.30.450.30">
    <property type="entry name" value="Dynein light chain 2a, cytoplasmic"/>
    <property type="match status" value="1"/>
</dbReference>
<dbReference type="GO" id="GO:0003785">
    <property type="term" value="F:actin monomer binding"/>
    <property type="evidence" value="ECO:0007669"/>
    <property type="project" value="TreeGrafter"/>
</dbReference>
<keyword evidence="5" id="KW-0221">Differentiation</keyword>
<dbReference type="SUPFAM" id="SSF55770">
    <property type="entry name" value="Profilin (actin-binding protein)"/>
    <property type="match status" value="1"/>
</dbReference>
<evidence type="ECO:0000256" key="8">
    <source>
        <dbReference type="ARBA" id="ARBA00059169"/>
    </source>
</evidence>
<dbReference type="Pfam" id="PF00235">
    <property type="entry name" value="Profilin"/>
    <property type="match status" value="1"/>
</dbReference>
<evidence type="ECO:0000256" key="2">
    <source>
        <dbReference type="ARBA" id="ARBA00010058"/>
    </source>
</evidence>
<evidence type="ECO:0000256" key="5">
    <source>
        <dbReference type="ARBA" id="ARBA00022782"/>
    </source>
</evidence>
<dbReference type="GO" id="GO:0030154">
    <property type="term" value="P:cell differentiation"/>
    <property type="evidence" value="ECO:0007669"/>
    <property type="project" value="UniProtKB-KW"/>
</dbReference>
<keyword evidence="6" id="KW-0744">Spermatogenesis</keyword>
<evidence type="ECO:0000256" key="6">
    <source>
        <dbReference type="ARBA" id="ARBA00022871"/>
    </source>
</evidence>
<dbReference type="InterPro" id="IPR005455">
    <property type="entry name" value="PFN_euk"/>
</dbReference>
<name>A0A8C7FET4_ONCKI</name>
<dbReference type="GO" id="GO:0008289">
    <property type="term" value="F:lipid binding"/>
    <property type="evidence" value="ECO:0007669"/>
    <property type="project" value="UniProtKB-KW"/>
</dbReference>
<keyword evidence="4" id="KW-0963">Cytoplasm</keyword>
<keyword evidence="7" id="KW-0446">Lipid-binding</keyword>
<dbReference type="Ensembl" id="ENSOKIT00005028679.1">
    <property type="protein sequence ID" value="ENSOKIP00005027066.1"/>
    <property type="gene ID" value="ENSOKIG00005011766.1"/>
</dbReference>
<gene>
    <name evidence="10" type="primary">pfn4</name>
</gene>
<comment type="function">
    <text evidence="8">Involved in male fertility. Required for manchette development and acrosome biogenesis during spermiogenesis. Binds in vitro to phospholipids, including phosphatidylinositol 3-phosphate (PtdIns(3)P), phosphatidylinositol 4,5-bisphosphate (PtdIns(4,5)P2), phosphatidylinositol 4-phosphate (PtdIns(4)P) and phosphatidic acid (PA). Contrary to other profilin family members, does not bind to actin in vitro.</text>
</comment>
<evidence type="ECO:0000256" key="3">
    <source>
        <dbReference type="ARBA" id="ARBA00022473"/>
    </source>
</evidence>
<evidence type="ECO:0000313" key="11">
    <source>
        <dbReference type="Proteomes" id="UP000694557"/>
    </source>
</evidence>
<accession>A0A8C7FET4</accession>
<evidence type="ECO:0000256" key="9">
    <source>
        <dbReference type="RuleBase" id="RU003909"/>
    </source>
</evidence>
<proteinExistence type="inferred from homology"/>
<comment type="similarity">
    <text evidence="2 9">Belongs to the profilin family.</text>
</comment>
<dbReference type="AlphaFoldDB" id="A0A8C7FET4"/>
<evidence type="ECO:0000256" key="4">
    <source>
        <dbReference type="ARBA" id="ARBA00022490"/>
    </source>
</evidence>
<keyword evidence="3" id="KW-0217">Developmental protein</keyword>
<dbReference type="PANTHER" id="PTHR11604">
    <property type="entry name" value="PROFILIN"/>
    <property type="match status" value="1"/>
</dbReference>
<dbReference type="FunFam" id="3.30.450.30:FF:000007">
    <property type="entry name" value="Profilin"/>
    <property type="match status" value="1"/>
</dbReference>
<dbReference type="InterPro" id="IPR036140">
    <property type="entry name" value="PFN_sf"/>
</dbReference>
<dbReference type="Proteomes" id="UP000694557">
    <property type="component" value="Unassembled WGS sequence"/>
</dbReference>
<organism evidence="10 11">
    <name type="scientific">Oncorhynchus kisutch</name>
    <name type="common">Coho salmon</name>
    <name type="synonym">Salmo kisutch</name>
    <dbReference type="NCBI Taxonomy" id="8019"/>
    <lineage>
        <taxon>Eukaryota</taxon>
        <taxon>Metazoa</taxon>
        <taxon>Chordata</taxon>
        <taxon>Craniata</taxon>
        <taxon>Vertebrata</taxon>
        <taxon>Euteleostomi</taxon>
        <taxon>Actinopterygii</taxon>
        <taxon>Neopterygii</taxon>
        <taxon>Teleostei</taxon>
        <taxon>Protacanthopterygii</taxon>
        <taxon>Salmoniformes</taxon>
        <taxon>Salmonidae</taxon>
        <taxon>Salmoninae</taxon>
        <taxon>Oncorhynchus</taxon>
    </lineage>
</organism>
<dbReference type="PANTHER" id="PTHR11604:SF2">
    <property type="entry name" value="PROFILIN-4"/>
    <property type="match status" value="1"/>
</dbReference>
<dbReference type="SMART" id="SM00392">
    <property type="entry name" value="PROF"/>
    <property type="match status" value="1"/>
</dbReference>
<dbReference type="GeneTree" id="ENSGT00390000017067"/>
<evidence type="ECO:0000256" key="7">
    <source>
        <dbReference type="ARBA" id="ARBA00023121"/>
    </source>
</evidence>
<sequence>MYAKCIKDRLQWEPLADTCFHYDLFRLVTPTDGLHGNVVHHGKRGKSISSNANVSSLTLTRHTIQSLTKLIIMNQFQNLINDCLIDTKHVESAVILVAKTAAVTAASARFQVLPTQAQIFIDSFKHMTSTRERGFYFQDKSYTCVRADRNSIYCKCGTHGLILVKTALYIIVATYNDSMYPSVCVEAVEKLGRGMLMLLTA</sequence>
<reference evidence="10" key="1">
    <citation type="submission" date="2025-08" db="UniProtKB">
        <authorList>
            <consortium name="Ensembl"/>
        </authorList>
    </citation>
    <scope>IDENTIFICATION</scope>
</reference>
<keyword evidence="9" id="KW-0009">Actin-binding</keyword>